<accession>A0A9C5ZJS3</accession>
<evidence type="ECO:0000256" key="12">
    <source>
        <dbReference type="PROSITE-ProRule" id="PRU01263"/>
    </source>
</evidence>
<feature type="binding site" evidence="12">
    <location>
        <position position="578"/>
    </location>
    <ligand>
        <name>Zn(2+)</name>
        <dbReference type="ChEBI" id="CHEBI:29105"/>
    </ligand>
</feature>
<dbReference type="GeneID" id="119642744"/>
<keyword evidence="6 12" id="KW-0862">Zinc</keyword>
<dbReference type="FunFam" id="3.30.160.60:FF:000100">
    <property type="entry name" value="Zinc finger 45-like"/>
    <property type="match status" value="1"/>
</dbReference>
<evidence type="ECO:0000256" key="5">
    <source>
        <dbReference type="ARBA" id="ARBA00022771"/>
    </source>
</evidence>
<feature type="domain" description="C2H2-type" evidence="13">
    <location>
        <begin position="852"/>
        <end position="879"/>
    </location>
</feature>
<feature type="domain" description="C2H2-type" evidence="13">
    <location>
        <begin position="310"/>
        <end position="338"/>
    </location>
</feature>
<sequence length="963" mass="110764">MESFLSCMQPKEIDHICRTCGFVRAKPGRYSLHDSIPLNTGPPKTYGELLSNLLKNNLAMETENIMPQRLCIKCANLLKNVYIFILEARKLHEKYSSQQWYLENVLKNQDCLQEIPIDFPKGSQIIVDMKTEPQPSTNLLNSEYVETGVKLEESNAKVKKGEETKNADEHSLSDVIVKFEYNGEAKSSRVVGDNIKKNIVNNSQQSDDNQECHLAIADGEDTKEINGNKGSIQRHLAVRCDLCDKIYINYKAFATHKTYAHMTDEKKLRCAVCGFKTSRISSLKVHLTTIHGPECVEKYIKPKNDRVKNFGCDLCSRKYCRKDDLQKHVKKKHVNGSRVEKQKLRGNVEKRKDFHLCNFCGQSFTTYSSLQIHSRKHTGERPFKCDLCEKAFMRQQDMKLHRVIHSDEKPHQCFECGKSFKRSDKLRDHMRVHSELRPHKCTECQKTFKYASVLRTHMHIHTGQRPFSCKTCGERFSLRTSLYGHCFKSGHIKTRNLKGRNMNLVCDISYSAKLKDTCCRTCIKTSSSYQSLEQVINNDTDQAKTYGELVKDLLQVASGVDHVSTLEDQLPQKICKKCANLLRNVYLFIVEARRRHEELLQYLCGIKSEDCLQEVSIDLPNLTEMQIKSEPEIIETTASSLEDKSEQNCISLKPELNHDSVHETKEHSLVDCGPENLHSDASDISSVAEDDLMDFNLSPKSLAVRCDICDKVYKNAIALTAHKTFSHMPEEKKIPCALCNFKTSRTSAFKVHLRTIHGPETVDKYFKPRRVCKGSFCCTMCPKRYSRKNDLQRHIKKTHVNGENSVRKAAKSGQKSKQKYRQSYLCTFCGQSFAEKYYLSIHARTHIGDSPFKCEFCEKSFKRSDSLRYHMVTHSDEKPHTCSECGKSFKRKDKLRTHMRVHSELRPYKCSECEKTFKYSSVLKTHMHIHTGQTPFSCKICGENFSLRTSLNIHCAKNGHFEI</sequence>
<dbReference type="GO" id="GO:0008270">
    <property type="term" value="F:zinc ion binding"/>
    <property type="evidence" value="ECO:0007669"/>
    <property type="project" value="UniProtKB-UniRule"/>
</dbReference>
<comment type="subcellular location">
    <subcellularLocation>
        <location evidence="1">Nucleus</location>
    </subcellularLocation>
</comment>
<dbReference type="AlphaFoldDB" id="A0A9C5ZJS3"/>
<dbReference type="FunFam" id="3.30.160.60:FF:000065">
    <property type="entry name" value="B-cell CLL/lymphoma 6, member B"/>
    <property type="match status" value="1"/>
</dbReference>
<keyword evidence="5 11" id="KW-0863">Zinc-finger</keyword>
<evidence type="ECO:0000259" key="13">
    <source>
        <dbReference type="PROSITE" id="PS50157"/>
    </source>
</evidence>
<evidence type="ECO:0000313" key="15">
    <source>
        <dbReference type="Proteomes" id="UP000092443"/>
    </source>
</evidence>
<evidence type="ECO:0000256" key="11">
    <source>
        <dbReference type="PROSITE-ProRule" id="PRU00042"/>
    </source>
</evidence>
<feature type="binding site" evidence="12">
    <location>
        <position position="519"/>
    </location>
    <ligand>
        <name>Zn(2+)</name>
        <dbReference type="ChEBI" id="CHEBI:29105"/>
    </ligand>
</feature>
<organism evidence="15 16">
    <name type="scientific">Glossina fuscipes</name>
    <dbReference type="NCBI Taxonomy" id="7396"/>
    <lineage>
        <taxon>Eukaryota</taxon>
        <taxon>Metazoa</taxon>
        <taxon>Ecdysozoa</taxon>
        <taxon>Arthropoda</taxon>
        <taxon>Hexapoda</taxon>
        <taxon>Insecta</taxon>
        <taxon>Pterygota</taxon>
        <taxon>Neoptera</taxon>
        <taxon>Endopterygota</taxon>
        <taxon>Diptera</taxon>
        <taxon>Brachycera</taxon>
        <taxon>Muscomorpha</taxon>
        <taxon>Hippoboscoidea</taxon>
        <taxon>Glossinidae</taxon>
        <taxon>Glossina</taxon>
    </lineage>
</organism>
<feature type="domain" description="C2H2-type" evidence="13">
    <location>
        <begin position="936"/>
        <end position="963"/>
    </location>
</feature>
<feature type="domain" description="ZAD" evidence="14">
    <location>
        <begin position="517"/>
        <end position="602"/>
    </location>
</feature>
<dbReference type="GO" id="GO:0005634">
    <property type="term" value="C:nucleus"/>
    <property type="evidence" value="ECO:0007669"/>
    <property type="project" value="UniProtKB-SubCell"/>
</dbReference>
<dbReference type="SUPFAM" id="SSF57667">
    <property type="entry name" value="beta-beta-alpha zinc fingers"/>
    <property type="match status" value="8"/>
</dbReference>
<dbReference type="Pfam" id="PF00096">
    <property type="entry name" value="zf-C2H2"/>
    <property type="match status" value="8"/>
</dbReference>
<dbReference type="PANTHER" id="PTHR24408:SF34">
    <property type="entry name" value="ZINC FINGER PROTEIN 672-RELATED"/>
    <property type="match status" value="1"/>
</dbReference>
<dbReference type="RefSeq" id="XP_037897939.1">
    <property type="nucleotide sequence ID" value="XM_038042011.1"/>
</dbReference>
<dbReference type="InterPro" id="IPR013087">
    <property type="entry name" value="Znf_C2H2_type"/>
</dbReference>
<keyword evidence="10" id="KW-0539">Nucleus</keyword>
<dbReference type="InterPro" id="IPR012934">
    <property type="entry name" value="Znf_AD"/>
</dbReference>
<feature type="binding site" evidence="12">
    <location>
        <position position="575"/>
    </location>
    <ligand>
        <name>Zn(2+)</name>
        <dbReference type="ChEBI" id="CHEBI:29105"/>
    </ligand>
</feature>
<dbReference type="Gene3D" id="3.40.1800.20">
    <property type="match status" value="1"/>
</dbReference>
<keyword evidence="4" id="KW-0677">Repeat</keyword>
<dbReference type="PANTHER" id="PTHR24408">
    <property type="entry name" value="ZINC FINGER PROTEIN"/>
    <property type="match status" value="1"/>
</dbReference>
<dbReference type="Proteomes" id="UP000092443">
    <property type="component" value="Unplaced"/>
</dbReference>
<protein>
    <submittedName>
        <fullName evidence="16">Gastrula zinc finger protein xFG20-1</fullName>
    </submittedName>
</protein>
<gene>
    <name evidence="16" type="primary">LOC119642744</name>
</gene>
<feature type="binding site" evidence="12">
    <location>
        <position position="522"/>
    </location>
    <ligand>
        <name>Zn(2+)</name>
        <dbReference type="ChEBI" id="CHEBI:29105"/>
    </ligand>
</feature>
<dbReference type="FunFam" id="3.30.160.60:FF:000303">
    <property type="entry name" value="Zinc finger protein 41"/>
    <property type="match status" value="1"/>
</dbReference>
<evidence type="ECO:0000256" key="8">
    <source>
        <dbReference type="ARBA" id="ARBA00023125"/>
    </source>
</evidence>
<proteinExistence type="inferred from homology"/>
<dbReference type="Gene3D" id="3.30.160.60">
    <property type="entry name" value="Classic Zinc Finger"/>
    <property type="match status" value="13"/>
</dbReference>
<feature type="domain" description="C2H2-type" evidence="13">
    <location>
        <begin position="383"/>
        <end position="410"/>
    </location>
</feature>
<feature type="binding site" evidence="12">
    <location>
        <position position="71"/>
    </location>
    <ligand>
        <name>Zn(2+)</name>
        <dbReference type="ChEBI" id="CHEBI:29105"/>
    </ligand>
</feature>
<keyword evidence="7" id="KW-0805">Transcription regulation</keyword>
<dbReference type="Pfam" id="PF07776">
    <property type="entry name" value="zf-AD"/>
    <property type="match status" value="1"/>
</dbReference>
<feature type="binding site" evidence="12">
    <location>
        <position position="20"/>
    </location>
    <ligand>
        <name>Zn(2+)</name>
        <dbReference type="ChEBI" id="CHEBI:29105"/>
    </ligand>
</feature>
<feature type="binding site" evidence="12">
    <location>
        <position position="74"/>
    </location>
    <ligand>
        <name>Zn(2+)</name>
        <dbReference type="ChEBI" id="CHEBI:29105"/>
    </ligand>
</feature>
<evidence type="ECO:0000259" key="14">
    <source>
        <dbReference type="PROSITE" id="PS51915"/>
    </source>
</evidence>
<dbReference type="FunFam" id="3.30.160.60:FF:000671">
    <property type="entry name" value="Zinc finger protein 26"/>
    <property type="match status" value="1"/>
</dbReference>
<dbReference type="PROSITE" id="PS00028">
    <property type="entry name" value="ZINC_FINGER_C2H2_1"/>
    <property type="match status" value="14"/>
</dbReference>
<feature type="domain" description="C2H2-type" evidence="13">
    <location>
        <begin position="776"/>
        <end position="804"/>
    </location>
</feature>
<evidence type="ECO:0000256" key="6">
    <source>
        <dbReference type="ARBA" id="ARBA00022833"/>
    </source>
</evidence>
<keyword evidence="3 12" id="KW-0479">Metal-binding</keyword>
<evidence type="ECO:0000256" key="10">
    <source>
        <dbReference type="ARBA" id="ARBA00023242"/>
    </source>
</evidence>
<feature type="domain" description="C2H2-type" evidence="13">
    <location>
        <begin position="880"/>
        <end position="907"/>
    </location>
</feature>
<evidence type="ECO:0000256" key="2">
    <source>
        <dbReference type="ARBA" id="ARBA00006991"/>
    </source>
</evidence>
<feature type="binding site" evidence="12">
    <location>
        <position position="17"/>
    </location>
    <ligand>
        <name>Zn(2+)</name>
        <dbReference type="ChEBI" id="CHEBI:29105"/>
    </ligand>
</feature>
<keyword evidence="9" id="KW-0804">Transcription</keyword>
<dbReference type="SMART" id="SM00355">
    <property type="entry name" value="ZnF_C2H2"/>
    <property type="match status" value="16"/>
</dbReference>
<dbReference type="SMART" id="SM00868">
    <property type="entry name" value="zf-AD"/>
    <property type="match status" value="2"/>
</dbReference>
<dbReference type="PROSITE" id="PS51915">
    <property type="entry name" value="ZAD"/>
    <property type="match status" value="2"/>
</dbReference>
<comment type="similarity">
    <text evidence="2">Belongs to the krueppel C2H2-type zinc-finger protein family.</text>
</comment>
<evidence type="ECO:0000256" key="3">
    <source>
        <dbReference type="ARBA" id="ARBA00022723"/>
    </source>
</evidence>
<dbReference type="InterPro" id="IPR036236">
    <property type="entry name" value="Znf_C2H2_sf"/>
</dbReference>
<keyword evidence="8" id="KW-0238">DNA-binding</keyword>
<dbReference type="PROSITE" id="PS50157">
    <property type="entry name" value="ZINC_FINGER_C2H2_2"/>
    <property type="match status" value="13"/>
</dbReference>
<dbReference type="GO" id="GO:0000981">
    <property type="term" value="F:DNA-binding transcription factor activity, RNA polymerase II-specific"/>
    <property type="evidence" value="ECO:0007669"/>
    <property type="project" value="TreeGrafter"/>
</dbReference>
<feature type="domain" description="ZAD" evidence="14">
    <location>
        <begin position="15"/>
        <end position="98"/>
    </location>
</feature>
<feature type="domain" description="C2H2-type" evidence="13">
    <location>
        <begin position="704"/>
        <end position="732"/>
    </location>
</feature>
<keyword evidence="15" id="KW-1185">Reference proteome</keyword>
<dbReference type="FunFam" id="3.30.160.60:FF:000202">
    <property type="entry name" value="Zinc finger protein 574"/>
    <property type="match status" value="1"/>
</dbReference>
<dbReference type="KEGG" id="gfs:119642744"/>
<evidence type="ECO:0000313" key="16">
    <source>
        <dbReference type="RefSeq" id="XP_037897939.1"/>
    </source>
</evidence>
<dbReference type="FunFam" id="3.30.160.60:FF:001480">
    <property type="entry name" value="Si:cabz01071911.3"/>
    <property type="match status" value="1"/>
</dbReference>
<feature type="domain" description="C2H2-type" evidence="13">
    <location>
        <begin position="908"/>
        <end position="935"/>
    </location>
</feature>
<reference evidence="16" key="1">
    <citation type="submission" date="2025-08" db="UniProtKB">
        <authorList>
            <consortium name="RefSeq"/>
        </authorList>
    </citation>
    <scope>IDENTIFICATION</scope>
    <source>
        <tissue evidence="16">Whole body pupa</tissue>
    </source>
</reference>
<dbReference type="SUPFAM" id="SSF57716">
    <property type="entry name" value="Glucocorticoid receptor-like (DNA-binding domain)"/>
    <property type="match status" value="1"/>
</dbReference>
<feature type="domain" description="C2H2-type" evidence="13">
    <location>
        <begin position="355"/>
        <end position="382"/>
    </location>
</feature>
<name>A0A9C5ZJS3_9MUSC</name>
<feature type="domain" description="C2H2-type" evidence="13">
    <location>
        <begin position="411"/>
        <end position="438"/>
    </location>
</feature>
<evidence type="ECO:0000256" key="4">
    <source>
        <dbReference type="ARBA" id="ARBA00022737"/>
    </source>
</evidence>
<feature type="domain" description="C2H2-type" evidence="13">
    <location>
        <begin position="824"/>
        <end position="851"/>
    </location>
</feature>
<evidence type="ECO:0000256" key="9">
    <source>
        <dbReference type="ARBA" id="ARBA00023163"/>
    </source>
</evidence>
<evidence type="ECO:0000256" key="7">
    <source>
        <dbReference type="ARBA" id="ARBA00023015"/>
    </source>
</evidence>
<evidence type="ECO:0000256" key="1">
    <source>
        <dbReference type="ARBA" id="ARBA00004123"/>
    </source>
</evidence>
<dbReference type="GO" id="GO:1990837">
    <property type="term" value="F:sequence-specific double-stranded DNA binding"/>
    <property type="evidence" value="ECO:0007669"/>
    <property type="project" value="UniProtKB-ARBA"/>
</dbReference>
<feature type="domain" description="C2H2-type" evidence="13">
    <location>
        <begin position="467"/>
        <end position="496"/>
    </location>
</feature>
<feature type="domain" description="C2H2-type" evidence="13">
    <location>
        <begin position="439"/>
        <end position="466"/>
    </location>
</feature>